<dbReference type="InterPro" id="IPR015422">
    <property type="entry name" value="PyrdxlP-dep_Trfase_small"/>
</dbReference>
<dbReference type="InterPro" id="IPR015424">
    <property type="entry name" value="PyrdxlP-dep_Trfase"/>
</dbReference>
<dbReference type="Gene3D" id="3.40.640.10">
    <property type="entry name" value="Type I PLP-dependent aspartate aminotransferase-like (Major domain)"/>
    <property type="match status" value="1"/>
</dbReference>
<evidence type="ECO:0000259" key="5">
    <source>
        <dbReference type="Pfam" id="PF00155"/>
    </source>
</evidence>
<dbReference type="InterPro" id="IPR004838">
    <property type="entry name" value="NHTrfase_class1_PyrdxlP-BS"/>
</dbReference>
<dbReference type="Proteomes" id="UP000220133">
    <property type="component" value="Chromosome"/>
</dbReference>
<evidence type="ECO:0000256" key="4">
    <source>
        <dbReference type="RuleBase" id="RU000481"/>
    </source>
</evidence>
<dbReference type="InterPro" id="IPR015421">
    <property type="entry name" value="PyrdxlP-dep_Trfase_major"/>
</dbReference>
<dbReference type="SUPFAM" id="SSF53383">
    <property type="entry name" value="PLP-dependent transferases"/>
    <property type="match status" value="1"/>
</dbReference>
<reference evidence="6 7" key="1">
    <citation type="submission" date="2017-10" db="EMBL/GenBank/DDBJ databases">
        <title>Paenichitinophaga pekingensis gen. nov., sp. nov., isolated from activated sludge.</title>
        <authorList>
            <person name="Jin D."/>
            <person name="Kong X."/>
            <person name="Deng Y."/>
            <person name="Bai Z."/>
        </authorList>
    </citation>
    <scope>NUCLEOTIDE SEQUENCE [LARGE SCALE GENOMIC DNA]</scope>
    <source>
        <strain evidence="6 7">13</strain>
    </source>
</reference>
<keyword evidence="2 4" id="KW-0032">Aminotransferase</keyword>
<evidence type="ECO:0000256" key="1">
    <source>
        <dbReference type="ARBA" id="ARBA00001933"/>
    </source>
</evidence>
<dbReference type="GO" id="GO:0030170">
    <property type="term" value="F:pyridoxal phosphate binding"/>
    <property type="evidence" value="ECO:0007669"/>
    <property type="project" value="InterPro"/>
</dbReference>
<feature type="domain" description="Aminotransferase class I/classII large" evidence="5">
    <location>
        <begin position="33"/>
        <end position="382"/>
    </location>
</feature>
<name>A0A291QUV1_9BACT</name>
<dbReference type="InterPro" id="IPR050881">
    <property type="entry name" value="LL-DAP_aminotransferase"/>
</dbReference>
<evidence type="ECO:0000313" key="7">
    <source>
        <dbReference type="Proteomes" id="UP000220133"/>
    </source>
</evidence>
<dbReference type="Gene3D" id="3.90.1150.10">
    <property type="entry name" value="Aspartate Aminotransferase, domain 1"/>
    <property type="match status" value="1"/>
</dbReference>
<proteinExistence type="inferred from homology"/>
<dbReference type="EMBL" id="CP023777">
    <property type="protein sequence ID" value="ATL47662.1"/>
    <property type="molecule type" value="Genomic_DNA"/>
</dbReference>
<keyword evidence="3 4" id="KW-0808">Transferase</keyword>
<dbReference type="RefSeq" id="WP_098194039.1">
    <property type="nucleotide sequence ID" value="NZ_CP023777.1"/>
</dbReference>
<keyword evidence="7" id="KW-1185">Reference proteome</keyword>
<dbReference type="GO" id="GO:0008483">
    <property type="term" value="F:transaminase activity"/>
    <property type="evidence" value="ECO:0007669"/>
    <property type="project" value="UniProtKB-KW"/>
</dbReference>
<dbReference type="EC" id="2.6.1.-" evidence="4"/>
<dbReference type="InterPro" id="IPR004839">
    <property type="entry name" value="Aminotransferase_I/II_large"/>
</dbReference>
<dbReference type="PROSITE" id="PS00105">
    <property type="entry name" value="AA_TRANSFER_CLASS_1"/>
    <property type="match status" value="1"/>
</dbReference>
<dbReference type="PANTHER" id="PTHR42832:SF3">
    <property type="entry name" value="L-GLUTAMINE--4-(METHYLSULFANYL)-2-OXOBUTANOATE AMINOTRANSFERASE"/>
    <property type="match status" value="1"/>
</dbReference>
<evidence type="ECO:0000256" key="2">
    <source>
        <dbReference type="ARBA" id="ARBA00022576"/>
    </source>
</evidence>
<gene>
    <name evidence="6" type="ORF">COR50_11070</name>
</gene>
<sequence>MNVPVAKRLQQTEEYYFSRKLREIDEMNKAGADVINLGIGSPDLPPHPSVVEALHQYASLPNTHAYQGYKGIPALRNAIANWYRKYYNVTLNPDTEVLPLIGSKEGIMHICMTFLQEGDLALIPDPGYPSYRSAVNLSGATPVTYHLEEENGWLPDLDALEREDLSKVKLMWVNYPNMPTGAKADKAFFQQLVNFGIKHQILICHDNPYSFILNDEPQSLLSVDGAKEVVLELNSLSKSSNMAGWRVGMLSGAAGLISDVLRFKSNMDSGMFQPVQMAAVKALELDKSWYDSLNQIYGARRSKVFELLDMLGCSYDQNQVGMFVWAKIPTTQKDGYALSDEVLYNAKVFITPGGIFGENGRGYIRVSLCKDEKVFSKAIERIAASNSQFKRS</sequence>
<dbReference type="CDD" id="cd00609">
    <property type="entry name" value="AAT_like"/>
    <property type="match status" value="1"/>
</dbReference>
<dbReference type="KEGG" id="cbae:COR50_11070"/>
<dbReference type="OrthoDB" id="9802328at2"/>
<evidence type="ECO:0000313" key="6">
    <source>
        <dbReference type="EMBL" id="ATL47662.1"/>
    </source>
</evidence>
<protein>
    <recommendedName>
        <fullName evidence="4">Aminotransferase</fullName>
        <ecNumber evidence="4">2.6.1.-</ecNumber>
    </recommendedName>
</protein>
<dbReference type="PANTHER" id="PTHR42832">
    <property type="entry name" value="AMINO ACID AMINOTRANSFERASE"/>
    <property type="match status" value="1"/>
</dbReference>
<dbReference type="Pfam" id="PF00155">
    <property type="entry name" value="Aminotran_1_2"/>
    <property type="match status" value="1"/>
</dbReference>
<organism evidence="6 7">
    <name type="scientific">Chitinophaga caeni</name>
    <dbReference type="NCBI Taxonomy" id="2029983"/>
    <lineage>
        <taxon>Bacteria</taxon>
        <taxon>Pseudomonadati</taxon>
        <taxon>Bacteroidota</taxon>
        <taxon>Chitinophagia</taxon>
        <taxon>Chitinophagales</taxon>
        <taxon>Chitinophagaceae</taxon>
        <taxon>Chitinophaga</taxon>
    </lineage>
</organism>
<evidence type="ECO:0000256" key="3">
    <source>
        <dbReference type="ARBA" id="ARBA00022679"/>
    </source>
</evidence>
<comment type="similarity">
    <text evidence="4">Belongs to the class-I pyridoxal-phosphate-dependent aminotransferase family.</text>
</comment>
<accession>A0A291QUV1</accession>
<dbReference type="AlphaFoldDB" id="A0A291QUV1"/>
<comment type="cofactor">
    <cofactor evidence="1 4">
        <name>pyridoxal 5'-phosphate</name>
        <dbReference type="ChEBI" id="CHEBI:597326"/>
    </cofactor>
</comment>